<dbReference type="InterPro" id="IPR054465">
    <property type="entry name" value="Integrase_p58-like_C"/>
</dbReference>
<comment type="similarity">
    <text evidence="1">Belongs to the beta type-B retroviral polymerase family. HERV class-II K(HML-2) pol subfamily.</text>
</comment>
<dbReference type="GO" id="GO:0004523">
    <property type="term" value="F:RNA-DNA hybrid ribonuclease activity"/>
    <property type="evidence" value="ECO:0007669"/>
    <property type="project" value="UniProtKB-EC"/>
</dbReference>
<evidence type="ECO:0000256" key="3">
    <source>
        <dbReference type="ARBA" id="ARBA00039658"/>
    </source>
</evidence>
<dbReference type="FunFam" id="3.30.420.10:FF:000032">
    <property type="entry name" value="Retrovirus-related Pol polyprotein from transposon 297-like Protein"/>
    <property type="match status" value="1"/>
</dbReference>
<sequence length="1240" mass="139108">MADVDLFIAAPSEEALKKLKKEQLLRLVEHYDVDVPEKSRRDDIEAALRSSLVEQGFICQNEQVKGAAAEPFKFSVQTHGLTFEQQKELLLLQLEHDRTKHESEIRQNIEIEKIRQQIEREKLEVEGYRLSLKPDSGNRRQVLKPELQSFDVSNLRWLPPFNEKDPDTFFSLFERVCKVKEWSDKECALLLQCVLTGKAQEAYSCLSVDDSFVYKKIKSAVLKAYELVPEAYRQRFRSWDKTSDQTYVEYVRDLQTHFKRWITALNVSTFDDLCELIVLEQFKNVLPDRIATYINERDVSTAADAAVSADEFVLIHRDRFGERPVPPFDAGWRARGAAAEVRRSRKVGQFGSDTKARRQFDFNTTCNYCRERGHWKADCPALKARNQVGEPVVKPAALAVPVNSVGVPEERGFAPSEPGVLAAYAPFIRDGFVSLVGSRDKVPIKILRDTGAYDSYIVGSVLPLTAASDTGDRILSRGMGLTVLPIPLHRIVLTCELVQGEVTVGVRPALPIEGVHFILGNGLAGSQVWTRDPPVPVDHSSAVFSEGCGLVSEVFSTCPPVVSPCPLELNEGSGESPDVFSACVVTRAMSKTQQTKEVECDVPSLSEIPLSVSYDELLQEQQNDPSLKRLFELVLPDTEVGNVASGYFLENKLLFRKWVSFSVDVMQSAVFQLVIPVKLRPLVLKTAHDEGGHFGVKKTYSAVLRHFFWPGLRRDVSSYIRTCHVCQVTGKPNQTISPAPLQPIPAVSEPFGHLLVDCVGPLPGSKSGSRYLLTVMCQTTRYPAAYPLRSITTKNVVKALSQFISVFGIPKVIQSDQGSNFSSHMFAQVLKLLRVKHNQSSAYHAQSQSALERFHQTLKPLLRAYCTELDRDWEEGLPWLLLAAREAVQESTGFSPNDLVFGHSVRGPLSVLKDSWVKAEPPKNLIDYVNGFRHRLVIAGGMAREKLRVSQDTMKNIYDRHTERHEFSPGDQVLMLRPVVGSPFQAKYTGPCTVAEKISDLNYLIETPGRRKSSQLCHVNLLKPYYQRASDGCIDGVVRPILVVDSVSPGYEHDGIPEPDDTLLYGRLKNSETLRNLDKLLSHLSLPQQKELTTVIHCYPALFGDVPSRTTWLQHDIDVGDARPIKQRFYRMSPAKLKHLDDEINYMLQNDIAVPSCSSWASPCILVPKQDKSPRFCTDLRKVNSVTKTDSFPLPRMDDCIDQVGSAKFVSKLDLLKGYWQVPLSQRAQEISAFVTPSGL</sequence>
<dbReference type="InterPro" id="IPR001878">
    <property type="entry name" value="Znf_CCHC"/>
</dbReference>
<dbReference type="InterPro" id="IPR038269">
    <property type="entry name" value="SCAN_sf"/>
</dbReference>
<dbReference type="SUPFAM" id="SSF53098">
    <property type="entry name" value="Ribonuclease H-like"/>
    <property type="match status" value="1"/>
</dbReference>
<dbReference type="Gene3D" id="3.10.10.10">
    <property type="entry name" value="HIV Type 1 Reverse Transcriptase, subunit A, domain 1"/>
    <property type="match status" value="1"/>
</dbReference>
<dbReference type="Gene3D" id="1.10.4020.10">
    <property type="entry name" value="DNA breaking-rejoining enzymes"/>
    <property type="match status" value="1"/>
</dbReference>
<dbReference type="AlphaFoldDB" id="A0A3B4ZKQ1"/>
<reference evidence="6" key="1">
    <citation type="submission" date="2023-09" db="UniProtKB">
        <authorList>
            <consortium name="Ensembl"/>
        </authorList>
    </citation>
    <scope>IDENTIFICATION</scope>
</reference>
<dbReference type="Pfam" id="PF00078">
    <property type="entry name" value="RVT_1"/>
    <property type="match status" value="1"/>
</dbReference>
<dbReference type="PANTHER" id="PTHR37984">
    <property type="entry name" value="PROTEIN CBG26694"/>
    <property type="match status" value="1"/>
</dbReference>
<dbReference type="Pfam" id="PF02023">
    <property type="entry name" value="SCAN"/>
    <property type="match status" value="1"/>
</dbReference>
<proteinExistence type="inferred from homology"/>
<evidence type="ECO:0000259" key="5">
    <source>
        <dbReference type="PROSITE" id="PS50994"/>
    </source>
</evidence>
<accession>A0A3B4ZKQ1</accession>
<dbReference type="Pfam" id="PF17921">
    <property type="entry name" value="Integrase_H2C2"/>
    <property type="match status" value="1"/>
</dbReference>
<dbReference type="InterPro" id="IPR043502">
    <property type="entry name" value="DNA/RNA_pol_sf"/>
</dbReference>
<dbReference type="Pfam" id="PF00665">
    <property type="entry name" value="rve"/>
    <property type="match status" value="1"/>
</dbReference>
<dbReference type="GO" id="GO:0003676">
    <property type="term" value="F:nucleic acid binding"/>
    <property type="evidence" value="ECO:0007669"/>
    <property type="project" value="InterPro"/>
</dbReference>
<dbReference type="SUPFAM" id="SSF56672">
    <property type="entry name" value="DNA/RNA polymerases"/>
    <property type="match status" value="1"/>
</dbReference>
<dbReference type="Gene3D" id="4.10.60.10">
    <property type="entry name" value="Zinc finger, CCHC-type"/>
    <property type="match status" value="1"/>
</dbReference>
<dbReference type="SUPFAM" id="SSF47353">
    <property type="entry name" value="Retrovirus capsid dimerization domain-like"/>
    <property type="match status" value="1"/>
</dbReference>
<name>A0A3B4ZKQ1_9TELE</name>
<dbReference type="InterPro" id="IPR000477">
    <property type="entry name" value="RT_dom"/>
</dbReference>
<dbReference type="PROSITE" id="PS50994">
    <property type="entry name" value="INTEGRASE"/>
    <property type="match status" value="1"/>
</dbReference>
<dbReference type="Gene3D" id="3.30.420.10">
    <property type="entry name" value="Ribonuclease H-like superfamily/Ribonuclease H"/>
    <property type="match status" value="1"/>
</dbReference>
<dbReference type="GO" id="GO:0015074">
    <property type="term" value="P:DNA integration"/>
    <property type="evidence" value="ECO:0007669"/>
    <property type="project" value="InterPro"/>
</dbReference>
<dbReference type="Gene3D" id="3.30.70.270">
    <property type="match status" value="1"/>
</dbReference>
<dbReference type="GO" id="GO:0008270">
    <property type="term" value="F:zinc ion binding"/>
    <property type="evidence" value="ECO:0007669"/>
    <property type="project" value="InterPro"/>
</dbReference>
<dbReference type="InterPro" id="IPR012337">
    <property type="entry name" value="RNaseH-like_sf"/>
</dbReference>
<dbReference type="InterPro" id="IPR050951">
    <property type="entry name" value="Retrovirus_Pol_polyprotein"/>
</dbReference>
<dbReference type="Gene3D" id="1.10.340.70">
    <property type="match status" value="1"/>
</dbReference>
<feature type="domain" description="Integrase catalytic" evidence="5">
    <location>
        <begin position="746"/>
        <end position="904"/>
    </location>
</feature>
<dbReference type="EC" id="3.1.26.4" evidence="2"/>
<dbReference type="SMART" id="SM00343">
    <property type="entry name" value="ZnF_C2HC"/>
    <property type="match status" value="1"/>
</dbReference>
<dbReference type="STRING" id="144197.ENSSPAP00000002237"/>
<evidence type="ECO:0000256" key="2">
    <source>
        <dbReference type="ARBA" id="ARBA00012180"/>
    </source>
</evidence>
<feature type="domain" description="SCAN box" evidence="4">
    <location>
        <begin position="233"/>
        <end position="312"/>
    </location>
</feature>
<organism evidence="6">
    <name type="scientific">Stegastes partitus</name>
    <name type="common">bicolor damselfish</name>
    <dbReference type="NCBI Taxonomy" id="144197"/>
    <lineage>
        <taxon>Eukaryota</taxon>
        <taxon>Metazoa</taxon>
        <taxon>Chordata</taxon>
        <taxon>Craniata</taxon>
        <taxon>Vertebrata</taxon>
        <taxon>Euteleostomi</taxon>
        <taxon>Actinopterygii</taxon>
        <taxon>Neopterygii</taxon>
        <taxon>Teleostei</taxon>
        <taxon>Neoteleostei</taxon>
        <taxon>Acanthomorphata</taxon>
        <taxon>Ovalentaria</taxon>
        <taxon>Pomacentridae</taxon>
        <taxon>Stegastes</taxon>
    </lineage>
</organism>
<dbReference type="SUPFAM" id="SSF57756">
    <property type="entry name" value="Retrovirus zinc finger-like domains"/>
    <property type="match status" value="1"/>
</dbReference>
<dbReference type="Ensembl" id="ENSSPAT00000002272.1">
    <property type="protein sequence ID" value="ENSSPAP00000002237.1"/>
    <property type="gene ID" value="ENSSPAG00000001704.1"/>
</dbReference>
<evidence type="ECO:0000259" key="4">
    <source>
        <dbReference type="PROSITE" id="PS50804"/>
    </source>
</evidence>
<dbReference type="InterPro" id="IPR001584">
    <property type="entry name" value="Integrase_cat-core"/>
</dbReference>
<dbReference type="FunFam" id="1.10.340.70:FF:000001">
    <property type="entry name" value="Retrovirus-related Pol polyprotein from transposon gypsy-like Protein"/>
    <property type="match status" value="1"/>
</dbReference>
<dbReference type="InterPro" id="IPR036397">
    <property type="entry name" value="RNaseH_sf"/>
</dbReference>
<dbReference type="PROSITE" id="PS50804">
    <property type="entry name" value="SCAN_BOX"/>
    <property type="match status" value="1"/>
</dbReference>
<evidence type="ECO:0000256" key="1">
    <source>
        <dbReference type="ARBA" id="ARBA00010879"/>
    </source>
</evidence>
<dbReference type="Pfam" id="PF22938">
    <property type="entry name" value="Integrase_p58_C"/>
    <property type="match status" value="1"/>
</dbReference>
<dbReference type="InterPro" id="IPR036875">
    <property type="entry name" value="Znf_CCHC_sf"/>
</dbReference>
<dbReference type="InterPro" id="IPR043128">
    <property type="entry name" value="Rev_trsase/Diguanyl_cyclase"/>
</dbReference>
<evidence type="ECO:0000313" key="6">
    <source>
        <dbReference type="Ensembl" id="ENSSPAP00000002237.1"/>
    </source>
</evidence>
<dbReference type="CDD" id="cd01647">
    <property type="entry name" value="RT_LTR"/>
    <property type="match status" value="1"/>
</dbReference>
<dbReference type="InterPro" id="IPR003309">
    <property type="entry name" value="SCAN_dom"/>
</dbReference>
<dbReference type="InterPro" id="IPR041588">
    <property type="entry name" value="Integrase_H2C2"/>
</dbReference>
<dbReference type="GeneTree" id="ENSGT01050000244855"/>
<protein>
    <recommendedName>
        <fullName evidence="3">Gypsy retrotransposon integrase-like protein 1</fullName>
        <ecNumber evidence="2">3.1.26.4</ecNumber>
    </recommendedName>
</protein>
<dbReference type="PANTHER" id="PTHR37984:SF15">
    <property type="entry name" value="INTEGRASE CATALYTIC DOMAIN-CONTAINING PROTEIN"/>
    <property type="match status" value="1"/>
</dbReference>